<accession>A0A1G7HNH1</accession>
<sequence>MTSDFTQQQNVNQIVKASNNALTSFARTG</sequence>
<dbReference type="AlphaFoldDB" id="A0A1G7HNH1"/>
<evidence type="ECO:0000313" key="2">
    <source>
        <dbReference type="Proteomes" id="UP000182413"/>
    </source>
</evidence>
<protein>
    <submittedName>
        <fullName evidence="1">Uncharacterized protein</fullName>
    </submittedName>
</protein>
<dbReference type="Proteomes" id="UP000182413">
    <property type="component" value="Unassembled WGS sequence"/>
</dbReference>
<reference evidence="1 2" key="1">
    <citation type="submission" date="2016-10" db="EMBL/GenBank/DDBJ databases">
        <authorList>
            <person name="de Groot N.N."/>
        </authorList>
    </citation>
    <scope>NUCLEOTIDE SEQUENCE [LARGE SCALE GENOMIC DNA]</scope>
    <source>
        <strain evidence="1 2">JCM 10630</strain>
    </source>
</reference>
<proteinExistence type="predicted"/>
<gene>
    <name evidence="1" type="ORF">SAMN05216575_105141</name>
</gene>
<evidence type="ECO:0000313" key="1">
    <source>
        <dbReference type="EMBL" id="SDF01963.1"/>
    </source>
</evidence>
<organism evidence="1 2">
    <name type="scientific">Ectopseudomonas alcaliphila</name>
    <dbReference type="NCBI Taxonomy" id="101564"/>
    <lineage>
        <taxon>Bacteria</taxon>
        <taxon>Pseudomonadati</taxon>
        <taxon>Pseudomonadota</taxon>
        <taxon>Gammaproteobacteria</taxon>
        <taxon>Pseudomonadales</taxon>
        <taxon>Pseudomonadaceae</taxon>
        <taxon>Ectopseudomonas</taxon>
    </lineage>
</organism>
<name>A0A1G7HNH1_9GAMM</name>
<dbReference type="EMBL" id="FNAE01000005">
    <property type="protein sequence ID" value="SDF01963.1"/>
    <property type="molecule type" value="Genomic_DNA"/>
</dbReference>